<keyword evidence="2" id="KW-1133">Transmembrane helix</keyword>
<feature type="compositionally biased region" description="Basic and acidic residues" evidence="1">
    <location>
        <begin position="61"/>
        <end position="75"/>
    </location>
</feature>
<evidence type="ECO:0000256" key="1">
    <source>
        <dbReference type="SAM" id="MobiDB-lite"/>
    </source>
</evidence>
<feature type="transmembrane region" description="Helical" evidence="2">
    <location>
        <begin position="15"/>
        <end position="35"/>
    </location>
</feature>
<accession>A0A135SHI9</accession>
<keyword evidence="2" id="KW-0812">Transmembrane</keyword>
<keyword evidence="4" id="KW-1185">Reference proteome</keyword>
<evidence type="ECO:0000313" key="4">
    <source>
        <dbReference type="Proteomes" id="UP000070328"/>
    </source>
</evidence>
<organism evidence="3 4">
    <name type="scientific">Colletotrichum simmondsii</name>
    <dbReference type="NCBI Taxonomy" id="703756"/>
    <lineage>
        <taxon>Eukaryota</taxon>
        <taxon>Fungi</taxon>
        <taxon>Dikarya</taxon>
        <taxon>Ascomycota</taxon>
        <taxon>Pezizomycotina</taxon>
        <taxon>Sordariomycetes</taxon>
        <taxon>Hypocreomycetidae</taxon>
        <taxon>Glomerellales</taxon>
        <taxon>Glomerellaceae</taxon>
        <taxon>Colletotrichum</taxon>
        <taxon>Colletotrichum acutatum species complex</taxon>
    </lineage>
</organism>
<dbReference type="AlphaFoldDB" id="A0A135SHI9"/>
<evidence type="ECO:0000256" key="2">
    <source>
        <dbReference type="SAM" id="Phobius"/>
    </source>
</evidence>
<evidence type="ECO:0000313" key="3">
    <source>
        <dbReference type="EMBL" id="KXH35335.1"/>
    </source>
</evidence>
<dbReference type="EMBL" id="JFBX01000564">
    <property type="protein sequence ID" value="KXH35335.1"/>
    <property type="molecule type" value="Genomic_DNA"/>
</dbReference>
<sequence length="84" mass="9436">MVNQPARIPTTTPALARFLPAAITIGIVSAVALNIRSQLKTESQQMDRFFSKYNNPQSEAARQKVFEDPSEDPRRSWFNALGRS</sequence>
<protein>
    <submittedName>
        <fullName evidence="3">Uncharacterized protein</fullName>
    </submittedName>
</protein>
<keyword evidence="2" id="KW-0472">Membrane</keyword>
<dbReference type="Proteomes" id="UP000070328">
    <property type="component" value="Unassembled WGS sequence"/>
</dbReference>
<proteinExistence type="predicted"/>
<comment type="caution">
    <text evidence="3">The sequence shown here is derived from an EMBL/GenBank/DDBJ whole genome shotgun (WGS) entry which is preliminary data.</text>
</comment>
<reference evidence="3 4" key="1">
    <citation type="submission" date="2014-02" db="EMBL/GenBank/DDBJ databases">
        <title>The genome sequence of Colletotrichum simmondsii CBS122122.</title>
        <authorList>
            <person name="Baroncelli R."/>
            <person name="Thon M.R."/>
        </authorList>
    </citation>
    <scope>NUCLEOTIDE SEQUENCE [LARGE SCALE GENOMIC DNA]</scope>
    <source>
        <strain evidence="3 4">CBS122122</strain>
    </source>
</reference>
<feature type="region of interest" description="Disordered" evidence="1">
    <location>
        <begin position="60"/>
        <end position="84"/>
    </location>
</feature>
<dbReference type="OrthoDB" id="5188169at2759"/>
<name>A0A135SHI9_9PEZI</name>
<gene>
    <name evidence="3" type="ORF">CSIM01_08910</name>
</gene>